<gene>
    <name evidence="1" type="ORF">IQ247_14355</name>
</gene>
<keyword evidence="2" id="KW-1185">Reference proteome</keyword>
<organism evidence="1 2">
    <name type="scientific">Plectonema cf. radiosum LEGE 06105</name>
    <dbReference type="NCBI Taxonomy" id="945769"/>
    <lineage>
        <taxon>Bacteria</taxon>
        <taxon>Bacillati</taxon>
        <taxon>Cyanobacteriota</taxon>
        <taxon>Cyanophyceae</taxon>
        <taxon>Oscillatoriophycideae</taxon>
        <taxon>Oscillatoriales</taxon>
        <taxon>Microcoleaceae</taxon>
        <taxon>Plectonema</taxon>
    </lineage>
</organism>
<name>A0A8J7K293_9CYAN</name>
<comment type="caution">
    <text evidence="1">The sequence shown here is derived from an EMBL/GenBank/DDBJ whole genome shotgun (WGS) entry which is preliminary data.</text>
</comment>
<evidence type="ECO:0000313" key="1">
    <source>
        <dbReference type="EMBL" id="MBE9213832.1"/>
    </source>
</evidence>
<protein>
    <submittedName>
        <fullName evidence="1">Uncharacterized protein</fullName>
    </submittedName>
</protein>
<evidence type="ECO:0000313" key="2">
    <source>
        <dbReference type="Proteomes" id="UP000620559"/>
    </source>
</evidence>
<dbReference type="EMBL" id="JADEWL010000043">
    <property type="protein sequence ID" value="MBE9213832.1"/>
    <property type="molecule type" value="Genomic_DNA"/>
</dbReference>
<proteinExistence type="predicted"/>
<dbReference type="RefSeq" id="WP_193921066.1">
    <property type="nucleotide sequence ID" value="NZ_JADEWL010000043.1"/>
</dbReference>
<dbReference type="AlphaFoldDB" id="A0A8J7K293"/>
<reference evidence="1" key="1">
    <citation type="submission" date="2020-10" db="EMBL/GenBank/DDBJ databases">
        <authorList>
            <person name="Castelo-Branco R."/>
            <person name="Eusebio N."/>
            <person name="Adriana R."/>
            <person name="Vieira A."/>
            <person name="Brugerolle De Fraissinette N."/>
            <person name="Rezende De Castro R."/>
            <person name="Schneider M.P."/>
            <person name="Vasconcelos V."/>
            <person name="Leao P.N."/>
        </authorList>
    </citation>
    <scope>NUCLEOTIDE SEQUENCE</scope>
    <source>
        <strain evidence="1">LEGE 06105</strain>
    </source>
</reference>
<accession>A0A8J7K293</accession>
<sequence length="207" mass="24047">MLTTYEVRWFYSGNIPENVESWFKQNCLLSPIKVPEKRQDVYLYIPKCDYLGIKLRQGALEIKWRYPDSNEINFGSMVRGNLEKWKKWRCLDSTEETFQLAQIGNNPIWVRVAKVRYSQLYQITANTAEPVSTNTDTDIDNGCSFELTNTEINGNSWWSIALEAFGEDCHLKNNLQVTADFVFHNYDSFPLQAKNSYGYPSLLELAV</sequence>
<dbReference type="Proteomes" id="UP000620559">
    <property type="component" value="Unassembled WGS sequence"/>
</dbReference>